<proteinExistence type="predicted"/>
<keyword evidence="1" id="KW-0175">Coiled coil</keyword>
<dbReference type="Proteomes" id="UP000655420">
    <property type="component" value="Unassembled WGS sequence"/>
</dbReference>
<gene>
    <name evidence="3" type="ORF">H0I76_02420</name>
</gene>
<keyword evidence="2" id="KW-0732">Signal</keyword>
<dbReference type="AlphaFoldDB" id="A0A8J7M5A8"/>
<feature type="signal peptide" evidence="2">
    <location>
        <begin position="1"/>
        <end position="21"/>
    </location>
</feature>
<feature type="chain" id="PRO_5035229889" description="Lysozyme inhibitor LprI N-terminal domain-containing protein" evidence="2">
    <location>
        <begin position="22"/>
        <end position="151"/>
    </location>
</feature>
<evidence type="ECO:0000313" key="4">
    <source>
        <dbReference type="Proteomes" id="UP000655420"/>
    </source>
</evidence>
<accession>A0A8J7M5A8</accession>
<evidence type="ECO:0008006" key="5">
    <source>
        <dbReference type="Google" id="ProtNLM"/>
    </source>
</evidence>
<protein>
    <recommendedName>
        <fullName evidence="5">Lysozyme inhibitor LprI N-terminal domain-containing protein</fullName>
    </recommendedName>
</protein>
<sequence length="151" mass="15964">MRLALPLAAALAMLAAPQAQAAPAEWAACSAAAGTMRELRRCGTAREDIAGCEIRRPGEPLDAPVQCLDAAAAAWTAIAAAEDRALGPREGRADTDSWLAARAELCRDPVEMERAAALSDELQARFDAAKCELNQAVRRAIDSAALRRGLR</sequence>
<feature type="coiled-coil region" evidence="1">
    <location>
        <begin position="112"/>
        <end position="139"/>
    </location>
</feature>
<evidence type="ECO:0000256" key="2">
    <source>
        <dbReference type="SAM" id="SignalP"/>
    </source>
</evidence>
<dbReference type="RefSeq" id="WP_200606536.1">
    <property type="nucleotide sequence ID" value="NZ_JAEHHL010000001.1"/>
</dbReference>
<reference evidence="3" key="1">
    <citation type="submission" date="2020-12" db="EMBL/GenBank/DDBJ databases">
        <title>Bacterial taxonomy.</title>
        <authorList>
            <person name="Pan X."/>
        </authorList>
    </citation>
    <scope>NUCLEOTIDE SEQUENCE</scope>
    <source>
        <strain evidence="3">M0105</strain>
    </source>
</reference>
<name>A0A8J7M5A8_9RHOB</name>
<evidence type="ECO:0000313" key="3">
    <source>
        <dbReference type="EMBL" id="MBK0398032.1"/>
    </source>
</evidence>
<dbReference type="EMBL" id="JAEHHL010000001">
    <property type="protein sequence ID" value="MBK0398032.1"/>
    <property type="molecule type" value="Genomic_DNA"/>
</dbReference>
<keyword evidence="4" id="KW-1185">Reference proteome</keyword>
<comment type="caution">
    <text evidence="3">The sequence shown here is derived from an EMBL/GenBank/DDBJ whole genome shotgun (WGS) entry which is preliminary data.</text>
</comment>
<organism evidence="3 4">
    <name type="scientific">Thermohalobaculum xanthum</name>
    <dbReference type="NCBI Taxonomy" id="2753746"/>
    <lineage>
        <taxon>Bacteria</taxon>
        <taxon>Pseudomonadati</taxon>
        <taxon>Pseudomonadota</taxon>
        <taxon>Alphaproteobacteria</taxon>
        <taxon>Rhodobacterales</taxon>
        <taxon>Paracoccaceae</taxon>
        <taxon>Thermohalobaculum</taxon>
    </lineage>
</organism>
<evidence type="ECO:0000256" key="1">
    <source>
        <dbReference type="SAM" id="Coils"/>
    </source>
</evidence>